<dbReference type="InterPro" id="IPR035069">
    <property type="entry name" value="TTHA1013/TTHA0281-like"/>
</dbReference>
<dbReference type="PANTHER" id="PTHR34504">
    <property type="entry name" value="ANTITOXIN HICB"/>
    <property type="match status" value="1"/>
</dbReference>
<sequence length="146" mass="16824">MDRYVYVAIFTKDNEVYNISFPDLPGCYTYGGTIEEAYNMAKEALELHLYGMEDDGDEIPSPTPAESIQINDKKSFTTLVEAYMPLVRSQMLNKSVKKTLTIPKWLNDLAEKHNVNFSQLLQDSLKNYLGVYDHKHLFENKAAYKK</sequence>
<reference evidence="2 3" key="1">
    <citation type="submission" date="2021-01" db="EMBL/GenBank/DDBJ databases">
        <title>Genomic Encyclopedia of Type Strains, Phase IV (KMG-IV): sequencing the most valuable type-strain genomes for metagenomic binning, comparative biology and taxonomic classification.</title>
        <authorList>
            <person name="Goeker M."/>
        </authorList>
    </citation>
    <scope>NUCLEOTIDE SEQUENCE [LARGE SCALE GENOMIC DNA]</scope>
    <source>
        <strain evidence="2 3">DSM 25890</strain>
    </source>
</reference>
<dbReference type="PANTHER" id="PTHR34504:SF2">
    <property type="entry name" value="UPF0150 PROTEIN SSL0259"/>
    <property type="match status" value="1"/>
</dbReference>
<comment type="caution">
    <text evidence="2">The sequence shown here is derived from an EMBL/GenBank/DDBJ whole genome shotgun (WGS) entry which is preliminary data.</text>
</comment>
<dbReference type="EMBL" id="JAFBEE010000024">
    <property type="protein sequence ID" value="MBM7616120.1"/>
    <property type="molecule type" value="Genomic_DNA"/>
</dbReference>
<dbReference type="RefSeq" id="WP_204404033.1">
    <property type="nucleotide sequence ID" value="NZ_JAFBEE010000024.1"/>
</dbReference>
<evidence type="ECO:0000313" key="3">
    <source>
        <dbReference type="Proteomes" id="UP001314796"/>
    </source>
</evidence>
<protein>
    <submittedName>
        <fullName evidence="2">RNase H-like HicB family nuclease</fullName>
    </submittedName>
</protein>
<proteinExistence type="predicted"/>
<keyword evidence="3" id="KW-1185">Reference proteome</keyword>
<dbReference type="Pfam" id="PF15919">
    <property type="entry name" value="HicB_lk_antitox"/>
    <property type="match status" value="1"/>
</dbReference>
<feature type="domain" description="HicB-like antitoxin of toxin-antitoxin system" evidence="1">
    <location>
        <begin position="7"/>
        <end position="107"/>
    </location>
</feature>
<accession>A0ABS2NT46</accession>
<dbReference type="InterPro" id="IPR031807">
    <property type="entry name" value="HicB-like"/>
</dbReference>
<dbReference type="Proteomes" id="UP001314796">
    <property type="component" value="Unassembled WGS sequence"/>
</dbReference>
<organism evidence="2 3">
    <name type="scientific">Alkaliphilus hydrothermalis</name>
    <dbReference type="NCBI Taxonomy" id="1482730"/>
    <lineage>
        <taxon>Bacteria</taxon>
        <taxon>Bacillati</taxon>
        <taxon>Bacillota</taxon>
        <taxon>Clostridia</taxon>
        <taxon>Peptostreptococcales</taxon>
        <taxon>Natronincolaceae</taxon>
        <taxon>Alkaliphilus</taxon>
    </lineage>
</organism>
<gene>
    <name evidence="2" type="ORF">JOC73_002696</name>
</gene>
<evidence type="ECO:0000313" key="2">
    <source>
        <dbReference type="EMBL" id="MBM7616120.1"/>
    </source>
</evidence>
<dbReference type="InterPro" id="IPR051404">
    <property type="entry name" value="TA_system_antitoxin"/>
</dbReference>
<name>A0ABS2NT46_9FIRM</name>
<dbReference type="Gene3D" id="3.30.160.250">
    <property type="match status" value="1"/>
</dbReference>
<evidence type="ECO:0000259" key="1">
    <source>
        <dbReference type="Pfam" id="PF15919"/>
    </source>
</evidence>
<dbReference type="SUPFAM" id="SSF143100">
    <property type="entry name" value="TTHA1013/TTHA0281-like"/>
    <property type="match status" value="1"/>
</dbReference>